<evidence type="ECO:0000313" key="2">
    <source>
        <dbReference type="EMBL" id="CAK9079586.1"/>
    </source>
</evidence>
<keyword evidence="3" id="KW-1185">Reference proteome</keyword>
<dbReference type="Proteomes" id="UP001642464">
    <property type="component" value="Unassembled WGS sequence"/>
</dbReference>
<dbReference type="EMBL" id="CAXAMM010038628">
    <property type="protein sequence ID" value="CAK9079586.1"/>
    <property type="molecule type" value="Genomic_DNA"/>
</dbReference>
<reference evidence="2 3" key="1">
    <citation type="submission" date="2024-02" db="EMBL/GenBank/DDBJ databases">
        <authorList>
            <person name="Chen Y."/>
            <person name="Shah S."/>
            <person name="Dougan E. K."/>
            <person name="Thang M."/>
            <person name="Chan C."/>
        </authorList>
    </citation>
    <scope>NUCLEOTIDE SEQUENCE [LARGE SCALE GENOMIC DNA]</scope>
</reference>
<proteinExistence type="predicted"/>
<evidence type="ECO:0000313" key="3">
    <source>
        <dbReference type="Proteomes" id="UP001642464"/>
    </source>
</evidence>
<feature type="non-terminal residue" evidence="2">
    <location>
        <position position="1"/>
    </location>
</feature>
<organism evidence="2 3">
    <name type="scientific">Durusdinium trenchii</name>
    <dbReference type="NCBI Taxonomy" id="1381693"/>
    <lineage>
        <taxon>Eukaryota</taxon>
        <taxon>Sar</taxon>
        <taxon>Alveolata</taxon>
        <taxon>Dinophyceae</taxon>
        <taxon>Suessiales</taxon>
        <taxon>Symbiodiniaceae</taxon>
        <taxon>Durusdinium</taxon>
    </lineage>
</organism>
<name>A0ABP0PU80_9DINO</name>
<feature type="non-terminal residue" evidence="2">
    <location>
        <position position="134"/>
    </location>
</feature>
<evidence type="ECO:0008006" key="4">
    <source>
        <dbReference type="Google" id="ProtNLM"/>
    </source>
</evidence>
<feature type="region of interest" description="Disordered" evidence="1">
    <location>
        <begin position="1"/>
        <end position="32"/>
    </location>
</feature>
<sequence length="134" mass="14717">DHAVSKPFFQQPPEIDLPALASGHRSNSQPAIQEMSSHIPLPDIENQHAMQPFAPGNASSVSTSHVLDLFNKANSLDDLSDKPLLDVVPLSDTIACDEPGQRTPVYNGWSIYKKECFDTTPVHGGESKRDWIAR</sequence>
<accession>A0ABP0PU80</accession>
<evidence type="ECO:0000256" key="1">
    <source>
        <dbReference type="SAM" id="MobiDB-lite"/>
    </source>
</evidence>
<comment type="caution">
    <text evidence="2">The sequence shown here is derived from an EMBL/GenBank/DDBJ whole genome shotgun (WGS) entry which is preliminary data.</text>
</comment>
<gene>
    <name evidence="2" type="ORF">SCF082_LOCUS37971</name>
</gene>
<protein>
    <recommendedName>
        <fullName evidence="4">Holocytochrome c-type synthase</fullName>
    </recommendedName>
</protein>